<reference evidence="1 2" key="1">
    <citation type="submission" date="2016-12" db="EMBL/GenBank/DDBJ databases">
        <title>Trade-off between light-utilization and light-protection in marine flavobacteria.</title>
        <authorList>
            <person name="Kumagai Y."/>
            <person name="Yoshizawa S."/>
            <person name="Kogure K."/>
            <person name="Iwasaki W."/>
        </authorList>
    </citation>
    <scope>NUCLEOTIDE SEQUENCE [LARGE SCALE GENOMIC DNA]</scope>
    <source>
        <strain evidence="1 2">NBRC 108759</strain>
    </source>
</reference>
<evidence type="ECO:0000313" key="2">
    <source>
        <dbReference type="Proteomes" id="UP000238882"/>
    </source>
</evidence>
<keyword evidence="2" id="KW-1185">Reference proteome</keyword>
<dbReference type="RefSeq" id="WP_105016905.1">
    <property type="nucleotide sequence ID" value="NZ_MSCN01000001.1"/>
</dbReference>
<sequence length="81" mass="9375">MGAIELRNKIIQLINTDNVNYLKDIFEFAEKKKVNSTDPFLKLPKEVQELLNESIKQADRGEVTPHSEIMAEVRNKYNLSI</sequence>
<comment type="caution">
    <text evidence="1">The sequence shown here is derived from an EMBL/GenBank/DDBJ whole genome shotgun (WGS) entry which is preliminary data.</text>
</comment>
<evidence type="ECO:0000313" key="1">
    <source>
        <dbReference type="EMBL" id="PQJ80306.1"/>
    </source>
</evidence>
<gene>
    <name evidence="1" type="ORF">BTO18_14475</name>
</gene>
<accession>A0A2S7WS58</accession>
<proteinExistence type="predicted"/>
<protein>
    <submittedName>
        <fullName evidence="1">Uncharacterized protein</fullName>
    </submittedName>
</protein>
<dbReference type="AlphaFoldDB" id="A0A2S7WS58"/>
<organism evidence="1 2">
    <name type="scientific">Polaribacter porphyrae</name>
    <dbReference type="NCBI Taxonomy" id="1137780"/>
    <lineage>
        <taxon>Bacteria</taxon>
        <taxon>Pseudomonadati</taxon>
        <taxon>Bacteroidota</taxon>
        <taxon>Flavobacteriia</taxon>
        <taxon>Flavobacteriales</taxon>
        <taxon>Flavobacteriaceae</taxon>
    </lineage>
</organism>
<dbReference type="Proteomes" id="UP000238882">
    <property type="component" value="Unassembled WGS sequence"/>
</dbReference>
<name>A0A2S7WS58_9FLAO</name>
<dbReference type="EMBL" id="MSCN01000001">
    <property type="protein sequence ID" value="PQJ80306.1"/>
    <property type="molecule type" value="Genomic_DNA"/>
</dbReference>
<dbReference type="OrthoDB" id="1373932at2"/>